<dbReference type="PANTHER" id="PTHR13179:SF8">
    <property type="entry name" value="GATOR COMPLEX PROTEIN DEPDC5"/>
    <property type="match status" value="1"/>
</dbReference>
<dbReference type="GO" id="GO:0005096">
    <property type="term" value="F:GTPase activator activity"/>
    <property type="evidence" value="ECO:0007669"/>
    <property type="project" value="InterPro"/>
</dbReference>
<reference evidence="3" key="1">
    <citation type="journal article" date="2012" name="Proc. Natl. Acad. Sci. U.S.A.">
        <title>Antigenic diversity is generated by distinct evolutionary mechanisms in African trypanosome species.</title>
        <authorList>
            <person name="Jackson A.P."/>
            <person name="Berry A."/>
            <person name="Aslett M."/>
            <person name="Allison H.C."/>
            <person name="Burton P."/>
            <person name="Vavrova-Anderson J."/>
            <person name="Brown R."/>
            <person name="Browne H."/>
            <person name="Corton N."/>
            <person name="Hauser H."/>
            <person name="Gamble J."/>
            <person name="Gilderthorp R."/>
            <person name="Marcello L."/>
            <person name="McQuillan J."/>
            <person name="Otto T.D."/>
            <person name="Quail M.A."/>
            <person name="Sanders M.J."/>
            <person name="van Tonder A."/>
            <person name="Ginger M.L."/>
            <person name="Field M.C."/>
            <person name="Barry J.D."/>
            <person name="Hertz-Fowler C."/>
            <person name="Berriman M."/>
        </authorList>
    </citation>
    <scope>NUCLEOTIDE SEQUENCE</scope>
    <source>
        <strain evidence="3">Y486</strain>
    </source>
</reference>
<dbReference type="GO" id="GO:0010508">
    <property type="term" value="P:positive regulation of autophagy"/>
    <property type="evidence" value="ECO:0007669"/>
    <property type="project" value="TreeGrafter"/>
</dbReference>
<feature type="compositionally biased region" description="Basic residues" evidence="1">
    <location>
        <begin position="1"/>
        <end position="13"/>
    </location>
</feature>
<feature type="region of interest" description="Disordered" evidence="1">
    <location>
        <begin position="1"/>
        <end position="22"/>
    </location>
</feature>
<accession>G0U024</accession>
<dbReference type="OMA" id="RAYCFGE"/>
<dbReference type="InterPro" id="IPR048255">
    <property type="entry name" value="IML1_N"/>
</dbReference>
<organism evidence="3">
    <name type="scientific">Trypanosoma vivax (strain Y486)</name>
    <dbReference type="NCBI Taxonomy" id="1055687"/>
    <lineage>
        <taxon>Eukaryota</taxon>
        <taxon>Discoba</taxon>
        <taxon>Euglenozoa</taxon>
        <taxon>Kinetoplastea</taxon>
        <taxon>Metakinetoplastina</taxon>
        <taxon>Trypanosomatida</taxon>
        <taxon>Trypanosomatidae</taxon>
        <taxon>Trypanosoma</taxon>
        <taxon>Duttonella</taxon>
    </lineage>
</organism>
<proteinExistence type="predicted"/>
<dbReference type="PANTHER" id="PTHR13179">
    <property type="entry name" value="DEP DOMAIN CONTAINING PROTEIN 5"/>
    <property type="match status" value="1"/>
</dbReference>
<sequence length="1476" mass="164513">MECVRLQRRRRQSTKQATDKQNDAPVTVVFRSHADSLSKAQFLYCPKNYGLPPPSQSQPFTEVIIELCAPYPCRGDRDAEIVKPGAIAAAARPQSNQPQPTTSRSLSMCSQHLTGNMPSSMLDKSAGRTEVTETLDAIQGGVGPVSRPPGLCGTQIDAFGTSDTNSEMCESWVCRAYCFGEKDMAHSSGAISVHQSLASKSGFINDITNGRSISRVVSSYDEVRMRFGLSHVELSFENQQIPRAEMFLISEAVRDHILYEGQELVLFGFTMKVNEMLRERKGSTQANHDADVRNDNMAERRREDKDSGKYHTVRCGLVTDSTLINFVSLSATHYLILELAAEMWNPTIDGRIVLDWAVKDFLGEYVSQQIPKYKVSPRLSLVMAGQLRAQYAIDSQANILHMMKVPQDYRTTSLTEEVNLQCEALLQRVLVEIRQSWEAKDEGDCSGNVVPSTAAEVPAVENLFVPSKHARTIETVALLLEKHGQYGADHHTGVIITIISAGKGVFRISNDFSHATCARLFVVGAEKVNVICMGCPPLHVTPLLEYTTEDESLRQQYHLNIGHGHRCFYEQPEWIRCCFYHPAPGYAASGILAFELFTREEWLFLHRMEHQRQSGCTISGVSSSTSIAGLALPFPLQGDGLLLPLMSPERGANQPIPVTLPANTVNLESTSVSEKKSKAHGASMPTVTNCHSLGRINAQRERAPGVPWGASANHNNISYTNSNAAPTQVSPQVNSECGTAYFVQSTWFFMLGRSSQRTVPTDFKSKQGFESRCEREQNLSYTYSRCGAAVPLKSSFVSCGNNILDSDLQGGYVTLRLQINPSVLPGAVWSPLVLGEEDGWALLMDSFYGVDGHAMGSDEPWSESKFVAANTFNREQSTIFDEGRALILPTQGSNIAYTTQEKIYLRFHCGLFDGLKSHSIEPNTTLRVSALHGKHVANVKDRDGDQPVSAIVAHVQIRNSTLFAIKPTNPHRPLEDADILTTTTAGTHSVSTEIIMRRRWHFSHPEHVSPLRSVASIPGRGSLWASLCLCKALPLYGMRSAYPRDSFFDKPTHQYSISLCNKMESLEYVLQRLHQQYQIVVSGTSVSELTWPRRNPTVHAKIEMTIGHQIHELKIGEAGQSIHITRLMHRGMYCNSPVVPVVKHTYLLLNYLEMRLSVRDVSLELRIGEEKVFKWETLDSYLCGRHDLGAVALQSPKWRYHGNEICVALLPEVVGVPLVPFTELLEFVGCIFSLHLIARAPLSWTEDFRELSQDIPDEMDYPEVPSVLCVPVSIGKAHLPARRCVIDHETGRTTSMEEGPPSRKMMIDATLPASYNRRCYCPLKLSWLACPQAVLAEWLGSLQATVTRYHLRFVPIPTYNHNNKQESLVAQYTVRARSAEEEPLLRRALLCILTSQAYTYLPNVSAMNRNCRLLHATGFCFVTSPPDREVVAQWYENSMLRTGQPEHSQLLSNFIEAVQLARKQLSATSVKRTAVV</sequence>
<dbReference type="GO" id="GO:1990130">
    <property type="term" value="C:GATOR1 complex"/>
    <property type="evidence" value="ECO:0007669"/>
    <property type="project" value="TreeGrafter"/>
</dbReference>
<dbReference type="EMBL" id="HE573024">
    <property type="protein sequence ID" value="CCC49421.1"/>
    <property type="molecule type" value="Genomic_DNA"/>
</dbReference>
<evidence type="ECO:0000259" key="2">
    <source>
        <dbReference type="Pfam" id="PF12257"/>
    </source>
</evidence>
<feature type="region of interest" description="Disordered" evidence="1">
    <location>
        <begin position="280"/>
        <end position="305"/>
    </location>
</feature>
<dbReference type="Pfam" id="PF12257">
    <property type="entry name" value="IML1"/>
    <property type="match status" value="1"/>
</dbReference>
<gene>
    <name evidence="3" type="ORF">TVY486_0800290</name>
</gene>
<dbReference type="InterPro" id="IPR027244">
    <property type="entry name" value="IML1"/>
</dbReference>
<evidence type="ECO:0000313" key="3">
    <source>
        <dbReference type="EMBL" id="CCC49421.1"/>
    </source>
</evidence>
<evidence type="ECO:0000256" key="1">
    <source>
        <dbReference type="SAM" id="MobiDB-lite"/>
    </source>
</evidence>
<dbReference type="GO" id="GO:1904262">
    <property type="term" value="P:negative regulation of TORC1 signaling"/>
    <property type="evidence" value="ECO:0007669"/>
    <property type="project" value="TreeGrafter"/>
</dbReference>
<dbReference type="VEuPathDB" id="TriTrypDB:TvY486_0800290"/>
<name>G0U024_TRYVY</name>
<feature type="domain" description="Vacuolar membrane-associated protein Iml1 N-terminal" evidence="2">
    <location>
        <begin position="232"/>
        <end position="546"/>
    </location>
</feature>
<protein>
    <recommendedName>
        <fullName evidence="2">Vacuolar membrane-associated protein Iml1 N-terminal domain-containing protein</fullName>
    </recommendedName>
</protein>